<comment type="caution">
    <text evidence="1">The sequence shown here is derived from an EMBL/GenBank/DDBJ whole genome shotgun (WGS) entry which is preliminary data.</text>
</comment>
<evidence type="ECO:0000313" key="1">
    <source>
        <dbReference type="EMBL" id="KAJ8373253.1"/>
    </source>
</evidence>
<gene>
    <name evidence="1" type="ORF">AAFF_G00267000</name>
</gene>
<accession>A0AAD7RBF5</accession>
<dbReference type="AlphaFoldDB" id="A0AAD7RBF5"/>
<keyword evidence="2" id="KW-1185">Reference proteome</keyword>
<name>A0AAD7RBF5_9TELE</name>
<dbReference type="EMBL" id="JAINUG010000368">
    <property type="protein sequence ID" value="KAJ8373253.1"/>
    <property type="molecule type" value="Genomic_DNA"/>
</dbReference>
<protein>
    <submittedName>
        <fullName evidence="1">Uncharacterized protein</fullName>
    </submittedName>
</protein>
<sequence length="95" mass="10142">MRWNGIESAVSALDRRALQSPPEPFAMGAGLTRTVLSLDQHQRAPMMKVSGVFVPAAIALDVSSDVAPLSLLRSALCGRLLSGGESSDRRHNSRV</sequence>
<organism evidence="1 2">
    <name type="scientific">Aldrovandia affinis</name>
    <dbReference type="NCBI Taxonomy" id="143900"/>
    <lineage>
        <taxon>Eukaryota</taxon>
        <taxon>Metazoa</taxon>
        <taxon>Chordata</taxon>
        <taxon>Craniata</taxon>
        <taxon>Vertebrata</taxon>
        <taxon>Euteleostomi</taxon>
        <taxon>Actinopterygii</taxon>
        <taxon>Neopterygii</taxon>
        <taxon>Teleostei</taxon>
        <taxon>Notacanthiformes</taxon>
        <taxon>Halosauridae</taxon>
        <taxon>Aldrovandia</taxon>
    </lineage>
</organism>
<dbReference type="Proteomes" id="UP001221898">
    <property type="component" value="Unassembled WGS sequence"/>
</dbReference>
<evidence type="ECO:0000313" key="2">
    <source>
        <dbReference type="Proteomes" id="UP001221898"/>
    </source>
</evidence>
<proteinExistence type="predicted"/>
<reference evidence="1" key="1">
    <citation type="journal article" date="2023" name="Science">
        <title>Genome structures resolve the early diversification of teleost fishes.</title>
        <authorList>
            <person name="Parey E."/>
            <person name="Louis A."/>
            <person name="Montfort J."/>
            <person name="Bouchez O."/>
            <person name="Roques C."/>
            <person name="Iampietro C."/>
            <person name="Lluch J."/>
            <person name="Castinel A."/>
            <person name="Donnadieu C."/>
            <person name="Desvignes T."/>
            <person name="Floi Bucao C."/>
            <person name="Jouanno E."/>
            <person name="Wen M."/>
            <person name="Mejri S."/>
            <person name="Dirks R."/>
            <person name="Jansen H."/>
            <person name="Henkel C."/>
            <person name="Chen W.J."/>
            <person name="Zahm M."/>
            <person name="Cabau C."/>
            <person name="Klopp C."/>
            <person name="Thompson A.W."/>
            <person name="Robinson-Rechavi M."/>
            <person name="Braasch I."/>
            <person name="Lecointre G."/>
            <person name="Bobe J."/>
            <person name="Postlethwait J.H."/>
            <person name="Berthelot C."/>
            <person name="Roest Crollius H."/>
            <person name="Guiguen Y."/>
        </authorList>
    </citation>
    <scope>NUCLEOTIDE SEQUENCE</scope>
    <source>
        <strain evidence="1">NC1722</strain>
    </source>
</reference>